<dbReference type="OrthoDB" id="9808778at2"/>
<accession>A0A4Q7JGD0</accession>
<feature type="chain" id="PRO_5020378908" description="TolB-like translocation protein" evidence="1">
    <location>
        <begin position="27"/>
        <end position="336"/>
    </location>
</feature>
<dbReference type="AlphaFoldDB" id="A0A4Q7JGD0"/>
<dbReference type="Gene3D" id="2.120.10.30">
    <property type="entry name" value="TolB, C-terminal domain"/>
    <property type="match status" value="1"/>
</dbReference>
<gene>
    <name evidence="2" type="ORF">EWH70_01745</name>
</gene>
<protein>
    <recommendedName>
        <fullName evidence="4">TolB-like translocation protein</fullName>
    </recommendedName>
</protein>
<evidence type="ECO:0000313" key="2">
    <source>
        <dbReference type="EMBL" id="RZQ66123.1"/>
    </source>
</evidence>
<keyword evidence="3" id="KW-1185">Reference proteome</keyword>
<dbReference type="EMBL" id="SFCC01000001">
    <property type="protein sequence ID" value="RZQ66123.1"/>
    <property type="molecule type" value="Genomic_DNA"/>
</dbReference>
<reference evidence="2 3" key="1">
    <citation type="submission" date="2019-02" db="EMBL/GenBank/DDBJ databases">
        <title>Draft genome sequence of Amycolatopsis sp. 8-3EHSu isolated from roots of Suaeda maritima.</title>
        <authorList>
            <person name="Duangmal K."/>
            <person name="Chantavorakit T."/>
        </authorList>
    </citation>
    <scope>NUCLEOTIDE SEQUENCE [LARGE SCALE GENOMIC DNA]</scope>
    <source>
        <strain evidence="2 3">8-3EHSu</strain>
    </source>
</reference>
<proteinExistence type="predicted"/>
<evidence type="ECO:0008006" key="4">
    <source>
        <dbReference type="Google" id="ProtNLM"/>
    </source>
</evidence>
<dbReference type="RefSeq" id="WP_130473692.1">
    <property type="nucleotide sequence ID" value="NZ_SFCC01000001.1"/>
</dbReference>
<dbReference type="Proteomes" id="UP000292003">
    <property type="component" value="Unassembled WGS sequence"/>
</dbReference>
<feature type="signal peptide" evidence="1">
    <location>
        <begin position="1"/>
        <end position="26"/>
    </location>
</feature>
<dbReference type="InterPro" id="IPR011042">
    <property type="entry name" value="6-blade_b-propeller_TolB-like"/>
</dbReference>
<keyword evidence="1" id="KW-0732">Signal</keyword>
<sequence>MKGRIAVALGATLALAGAAVTYTVSAMGHNPDQQQADASVAVDRSAPADLAAGRLLFRNEAPGPDHGKVASVAAADPGGPRRVGSLDCRRFYASAGTGLCLAEAPGPLPSAVAVVVGRDLAERRRVDVAGIPNRAKLSADGRMASWTTFVTGDSYTQGNSFSTRTAILDLTGDELLSNIEDLPLTLEGKIHSAEDVNYWGVTFAADDRRFYATVSTAGRTHLVRGDFTDWRGTTLRDNLECPSLSPDGTRLAFKKRIAQDGARPWREYVLDLATMRETPLAETRSIDDQVIWLDDHTIAYGLPGEGGRTDVWAVPADGSGTPRLLVPYASSPSVST</sequence>
<organism evidence="2 3">
    <name type="scientific">Amycolatopsis suaedae</name>
    <dbReference type="NCBI Taxonomy" id="2510978"/>
    <lineage>
        <taxon>Bacteria</taxon>
        <taxon>Bacillati</taxon>
        <taxon>Actinomycetota</taxon>
        <taxon>Actinomycetes</taxon>
        <taxon>Pseudonocardiales</taxon>
        <taxon>Pseudonocardiaceae</taxon>
        <taxon>Amycolatopsis</taxon>
    </lineage>
</organism>
<name>A0A4Q7JGD0_9PSEU</name>
<dbReference type="SUPFAM" id="SSF82171">
    <property type="entry name" value="DPP6 N-terminal domain-like"/>
    <property type="match status" value="1"/>
</dbReference>
<evidence type="ECO:0000256" key="1">
    <source>
        <dbReference type="SAM" id="SignalP"/>
    </source>
</evidence>
<evidence type="ECO:0000313" key="3">
    <source>
        <dbReference type="Proteomes" id="UP000292003"/>
    </source>
</evidence>
<comment type="caution">
    <text evidence="2">The sequence shown here is derived from an EMBL/GenBank/DDBJ whole genome shotgun (WGS) entry which is preliminary data.</text>
</comment>